<dbReference type="AlphaFoldDB" id="A0A167VD53"/>
<dbReference type="Proteomes" id="UP000076532">
    <property type="component" value="Unassembled WGS sequence"/>
</dbReference>
<dbReference type="SUPFAM" id="SSF144232">
    <property type="entry name" value="HIT/MYND zinc finger-like"/>
    <property type="match status" value="1"/>
</dbReference>
<reference evidence="6 7" key="1">
    <citation type="journal article" date="2016" name="Mol. Biol. Evol.">
        <title>Comparative Genomics of Early-Diverging Mushroom-Forming Fungi Provides Insights into the Origins of Lignocellulose Decay Capabilities.</title>
        <authorList>
            <person name="Nagy L.G."/>
            <person name="Riley R."/>
            <person name="Tritt A."/>
            <person name="Adam C."/>
            <person name="Daum C."/>
            <person name="Floudas D."/>
            <person name="Sun H."/>
            <person name="Yadav J.S."/>
            <person name="Pangilinan J."/>
            <person name="Larsson K.H."/>
            <person name="Matsuura K."/>
            <person name="Barry K."/>
            <person name="Labutti K."/>
            <person name="Kuo R."/>
            <person name="Ohm R.A."/>
            <person name="Bhattacharya S.S."/>
            <person name="Shirouzu T."/>
            <person name="Yoshinaga Y."/>
            <person name="Martin F.M."/>
            <person name="Grigoriev I.V."/>
            <person name="Hibbett D.S."/>
        </authorList>
    </citation>
    <scope>NUCLEOTIDE SEQUENCE [LARGE SCALE GENOMIC DNA]</scope>
    <source>
        <strain evidence="6 7">CBS 109695</strain>
    </source>
</reference>
<name>A0A167VD53_9AGAM</name>
<dbReference type="PROSITE" id="PS50865">
    <property type="entry name" value="ZF_MYND_2"/>
    <property type="match status" value="1"/>
</dbReference>
<gene>
    <name evidence="6" type="ORF">FIBSPDRAFT_967761</name>
</gene>
<evidence type="ECO:0000256" key="3">
    <source>
        <dbReference type="ARBA" id="ARBA00022833"/>
    </source>
</evidence>
<evidence type="ECO:0000313" key="6">
    <source>
        <dbReference type="EMBL" id="KZP04882.1"/>
    </source>
</evidence>
<feature type="domain" description="MYND-type" evidence="5">
    <location>
        <begin position="419"/>
        <end position="462"/>
    </location>
</feature>
<keyword evidence="7" id="KW-1185">Reference proteome</keyword>
<protein>
    <recommendedName>
        <fullName evidence="5">MYND-type domain-containing protein</fullName>
    </recommendedName>
</protein>
<evidence type="ECO:0000256" key="1">
    <source>
        <dbReference type="ARBA" id="ARBA00022723"/>
    </source>
</evidence>
<keyword evidence="3" id="KW-0862">Zinc</keyword>
<evidence type="ECO:0000256" key="4">
    <source>
        <dbReference type="PROSITE-ProRule" id="PRU00134"/>
    </source>
</evidence>
<dbReference type="InterPro" id="IPR002893">
    <property type="entry name" value="Znf_MYND"/>
</dbReference>
<keyword evidence="2 4" id="KW-0863">Zinc-finger</keyword>
<dbReference type="OrthoDB" id="2881796at2759"/>
<dbReference type="GO" id="GO:0008270">
    <property type="term" value="F:zinc ion binding"/>
    <property type="evidence" value="ECO:0007669"/>
    <property type="project" value="UniProtKB-KW"/>
</dbReference>
<proteinExistence type="predicted"/>
<evidence type="ECO:0000256" key="2">
    <source>
        <dbReference type="ARBA" id="ARBA00022771"/>
    </source>
</evidence>
<evidence type="ECO:0000313" key="7">
    <source>
        <dbReference type="Proteomes" id="UP000076532"/>
    </source>
</evidence>
<dbReference type="Gene3D" id="6.10.140.2220">
    <property type="match status" value="1"/>
</dbReference>
<accession>A0A167VD53</accession>
<keyword evidence="1" id="KW-0479">Metal-binding</keyword>
<dbReference type="EMBL" id="KV417881">
    <property type="protein sequence ID" value="KZP04882.1"/>
    <property type="molecule type" value="Genomic_DNA"/>
</dbReference>
<sequence>MSHRPTTEYMVDNIDYNPAAARAYAQLEQLIQKISASTECPIGEVDITIRKHLSIAAIPVSKPTPALQDRRAVDLGFLALRILISCEKHLQQSGHLEACILNTWPGIWLWIQFLINECYQTAKYGLEGQGTAMITIPITLATLLHSHTLGNSVASTPGVIALLARHWMIEGSNPTINRLMMGGAPWTKAMCALFTIRDWPSNCIGEITASALGGAQAVGIHAIRQLKPPLAEEPPILAWIYDHIMIIAALVCSTDTKLLLSMLDQGIIPMTVNMLLRLARHSTSTQADEEKAVQCVFMGFSTLKAALMAPNGPLYVTQALDAGVIAAVLKSAPRVAQLRQPHETEHCTALLSNTLCQFLVHRSVVRSAARALKRAHRLHANGAQGGPIWDSWMTFKSLAQERIAVDETHHAEEAQSRHIQKCGRTLCDTVMDDLQCCSGCLSISYCSSACQRLDWPAHKSTCKDLQRRHLDGIPISDTRKQKQFLNKIINHDAWENSQLLKTLLNQALSRFSLSAVVFNFDYTKVPVEIAVLYIEEIETLGGDFDWRALANDAASRSDASMVARVEIQRGFTVTTGSQLIAALR</sequence>
<organism evidence="6 7">
    <name type="scientific">Athelia psychrophila</name>
    <dbReference type="NCBI Taxonomy" id="1759441"/>
    <lineage>
        <taxon>Eukaryota</taxon>
        <taxon>Fungi</taxon>
        <taxon>Dikarya</taxon>
        <taxon>Basidiomycota</taxon>
        <taxon>Agaricomycotina</taxon>
        <taxon>Agaricomycetes</taxon>
        <taxon>Agaricomycetidae</taxon>
        <taxon>Atheliales</taxon>
        <taxon>Atheliaceae</taxon>
        <taxon>Athelia</taxon>
    </lineage>
</organism>
<dbReference type="Pfam" id="PF01753">
    <property type="entry name" value="zf-MYND"/>
    <property type="match status" value="1"/>
</dbReference>
<evidence type="ECO:0000259" key="5">
    <source>
        <dbReference type="PROSITE" id="PS50865"/>
    </source>
</evidence>